<feature type="compositionally biased region" description="Polar residues" evidence="1">
    <location>
        <begin position="88"/>
        <end position="109"/>
    </location>
</feature>
<name>A0A9Q3DCP5_9BASI</name>
<reference evidence="2" key="1">
    <citation type="submission" date="2021-03" db="EMBL/GenBank/DDBJ databases">
        <title>Draft genome sequence of rust myrtle Austropuccinia psidii MF-1, a brazilian biotype.</title>
        <authorList>
            <person name="Quecine M.C."/>
            <person name="Pachon D.M.R."/>
            <person name="Bonatelli M.L."/>
            <person name="Correr F.H."/>
            <person name="Franceschini L.M."/>
            <person name="Leite T.F."/>
            <person name="Margarido G.R.A."/>
            <person name="Almeida C.A."/>
            <person name="Ferrarezi J.A."/>
            <person name="Labate C.A."/>
        </authorList>
    </citation>
    <scope>NUCLEOTIDE SEQUENCE</scope>
    <source>
        <strain evidence="2">MF-1</strain>
    </source>
</reference>
<keyword evidence="3" id="KW-1185">Reference proteome</keyword>
<gene>
    <name evidence="2" type="ORF">O181_041211</name>
</gene>
<dbReference type="AlphaFoldDB" id="A0A9Q3DCP5"/>
<evidence type="ECO:0000256" key="1">
    <source>
        <dbReference type="SAM" id="MobiDB-lite"/>
    </source>
</evidence>
<sequence length="167" mass="18537">MDAATQNRQKISPVPSSIDLSTHYPMVTSLLDWSKVVIRPMKDGNGKRTFEVGLIITHGIKTPKTKPSKSPATRLLRSFELALPPSVEPSQYNETPISGTSQSSKSQVQSHEDTMTHEPEPEMALMQSTEDPFDKFLISFFSCSKNSITPPSNISILYGYPLICNNH</sequence>
<organism evidence="2 3">
    <name type="scientific">Austropuccinia psidii MF-1</name>
    <dbReference type="NCBI Taxonomy" id="1389203"/>
    <lineage>
        <taxon>Eukaryota</taxon>
        <taxon>Fungi</taxon>
        <taxon>Dikarya</taxon>
        <taxon>Basidiomycota</taxon>
        <taxon>Pucciniomycotina</taxon>
        <taxon>Pucciniomycetes</taxon>
        <taxon>Pucciniales</taxon>
        <taxon>Sphaerophragmiaceae</taxon>
        <taxon>Austropuccinia</taxon>
    </lineage>
</organism>
<feature type="region of interest" description="Disordered" evidence="1">
    <location>
        <begin position="86"/>
        <end position="118"/>
    </location>
</feature>
<evidence type="ECO:0000313" key="3">
    <source>
        <dbReference type="Proteomes" id="UP000765509"/>
    </source>
</evidence>
<dbReference type="EMBL" id="AVOT02016349">
    <property type="protein sequence ID" value="MBW0501496.1"/>
    <property type="molecule type" value="Genomic_DNA"/>
</dbReference>
<accession>A0A9Q3DCP5</accession>
<comment type="caution">
    <text evidence="2">The sequence shown here is derived from an EMBL/GenBank/DDBJ whole genome shotgun (WGS) entry which is preliminary data.</text>
</comment>
<protein>
    <submittedName>
        <fullName evidence="2">Uncharacterized protein</fullName>
    </submittedName>
</protein>
<evidence type="ECO:0000313" key="2">
    <source>
        <dbReference type="EMBL" id="MBW0501496.1"/>
    </source>
</evidence>
<dbReference type="Proteomes" id="UP000765509">
    <property type="component" value="Unassembled WGS sequence"/>
</dbReference>
<proteinExistence type="predicted"/>